<feature type="chain" id="PRO_5021736217" description="Dipeptidase" evidence="1">
    <location>
        <begin position="19"/>
        <end position="415"/>
    </location>
</feature>
<keyword evidence="3" id="KW-1185">Reference proteome</keyword>
<dbReference type="GO" id="GO:0070573">
    <property type="term" value="F:metallodipeptidase activity"/>
    <property type="evidence" value="ECO:0007669"/>
    <property type="project" value="InterPro"/>
</dbReference>
<proteinExistence type="predicted"/>
<gene>
    <name evidence="2" type="ORF">VSU01S_34790</name>
</gene>
<dbReference type="PANTHER" id="PTHR10443">
    <property type="entry name" value="MICROSOMAL DIPEPTIDASE"/>
    <property type="match status" value="1"/>
</dbReference>
<organism evidence="2 3">
    <name type="scientific">Vibrio superstes NBRC 103154</name>
    <dbReference type="NCBI Taxonomy" id="1219062"/>
    <lineage>
        <taxon>Bacteria</taxon>
        <taxon>Pseudomonadati</taxon>
        <taxon>Pseudomonadota</taxon>
        <taxon>Gammaproteobacteria</taxon>
        <taxon>Vibrionales</taxon>
        <taxon>Vibrionaceae</taxon>
        <taxon>Vibrio</taxon>
    </lineage>
</organism>
<dbReference type="PROSITE" id="PS51365">
    <property type="entry name" value="RENAL_DIPEPTIDASE_2"/>
    <property type="match status" value="1"/>
</dbReference>
<evidence type="ECO:0008006" key="4">
    <source>
        <dbReference type="Google" id="ProtNLM"/>
    </source>
</evidence>
<reference evidence="2 3" key="1">
    <citation type="submission" date="2019-07" db="EMBL/GenBank/DDBJ databases">
        <title>Whole genome shotgun sequence of Vibrio superstes NBRC 103154.</title>
        <authorList>
            <person name="Hosoyama A."/>
            <person name="Uohara A."/>
            <person name="Ohji S."/>
            <person name="Ichikawa N."/>
        </authorList>
    </citation>
    <scope>NUCLEOTIDE SEQUENCE [LARGE SCALE GENOMIC DNA]</scope>
    <source>
        <strain evidence="2 3">NBRC 103154</strain>
    </source>
</reference>
<dbReference type="AlphaFoldDB" id="A0A511QV53"/>
<sequence length="415" mass="45586">MKYTLMASLLMLSRPVFAHDIDHEHIHTEDGWNAKAGFVSDVDVKARLWSARGKNQEEIEARASYLANQFDSPRTPEEKAKDQAFKQRFKDAIFVNTILPAALGVKGFSKADVAKGFQRNVDAGVSLMSVSTYNFPDSQISDELNTFSQTNDLANELGLKKIHTVKDLRNNHRQGKASYVMNTQGADFAIADMSLVEKYNAMGVKQMNFVYNTDNALAGGGTNNNSGVTELGKKFIRRANQAGVLIDVSHSSSQTAIDAAKYSSKPIIASHSNAYGLLPIGRNLNDEAIIAIGDNGGAVCSTGVGMFLNKEGDASPEAFAKHVVYTANLIGKDRTCFSTDYLHNYEDFLTTMLPYDEKFPPELGFGAPTENTTVEQGWVVARVLSEQYGWSDSEIRGFLGENVLRVYEASWDTAQ</sequence>
<dbReference type="RefSeq" id="WP_119008380.1">
    <property type="nucleotide sequence ID" value="NZ_BJXK01000019.1"/>
</dbReference>
<dbReference type="OrthoDB" id="9804920at2"/>
<dbReference type="PANTHER" id="PTHR10443:SF12">
    <property type="entry name" value="DIPEPTIDASE"/>
    <property type="match status" value="1"/>
</dbReference>
<dbReference type="Gene3D" id="3.20.20.140">
    <property type="entry name" value="Metal-dependent hydrolases"/>
    <property type="match status" value="1"/>
</dbReference>
<dbReference type="Proteomes" id="UP000321113">
    <property type="component" value="Unassembled WGS sequence"/>
</dbReference>
<comment type="caution">
    <text evidence="2">The sequence shown here is derived from an EMBL/GenBank/DDBJ whole genome shotgun (WGS) entry which is preliminary data.</text>
</comment>
<dbReference type="GO" id="GO:0006508">
    <property type="term" value="P:proteolysis"/>
    <property type="evidence" value="ECO:0007669"/>
    <property type="project" value="InterPro"/>
</dbReference>
<dbReference type="EMBL" id="BJXK01000019">
    <property type="protein sequence ID" value="GEM81234.1"/>
    <property type="molecule type" value="Genomic_DNA"/>
</dbReference>
<dbReference type="SUPFAM" id="SSF51556">
    <property type="entry name" value="Metallo-dependent hydrolases"/>
    <property type="match status" value="1"/>
</dbReference>
<protein>
    <recommendedName>
        <fullName evidence="4">Dipeptidase</fullName>
    </recommendedName>
</protein>
<evidence type="ECO:0000256" key="1">
    <source>
        <dbReference type="SAM" id="SignalP"/>
    </source>
</evidence>
<accession>A0A511QV53</accession>
<dbReference type="InterPro" id="IPR008257">
    <property type="entry name" value="Pept_M19"/>
</dbReference>
<keyword evidence="1" id="KW-0732">Signal</keyword>
<feature type="signal peptide" evidence="1">
    <location>
        <begin position="1"/>
        <end position="18"/>
    </location>
</feature>
<dbReference type="Pfam" id="PF01244">
    <property type="entry name" value="Peptidase_M19"/>
    <property type="match status" value="1"/>
</dbReference>
<name>A0A511QV53_9VIBR</name>
<dbReference type="InterPro" id="IPR032466">
    <property type="entry name" value="Metal_Hydrolase"/>
</dbReference>
<evidence type="ECO:0000313" key="2">
    <source>
        <dbReference type="EMBL" id="GEM81234.1"/>
    </source>
</evidence>
<evidence type="ECO:0000313" key="3">
    <source>
        <dbReference type="Proteomes" id="UP000321113"/>
    </source>
</evidence>